<dbReference type="RefSeq" id="WP_344782197.1">
    <property type="nucleotide sequence ID" value="NZ_BAABAF010000005.1"/>
</dbReference>
<dbReference type="Pfam" id="PF00501">
    <property type="entry name" value="AMP-binding"/>
    <property type="match status" value="1"/>
</dbReference>
<dbReference type="Gene3D" id="3.40.50.12780">
    <property type="entry name" value="N-terminal domain of ligase-like"/>
    <property type="match status" value="1"/>
</dbReference>
<keyword evidence="6" id="KW-1185">Reference proteome</keyword>
<dbReference type="Pfam" id="PF13193">
    <property type="entry name" value="AMP-binding_C"/>
    <property type="match status" value="1"/>
</dbReference>
<dbReference type="SUPFAM" id="SSF56801">
    <property type="entry name" value="Acetyl-CoA synthetase-like"/>
    <property type="match status" value="1"/>
</dbReference>
<sequence length="539" mass="57643">MIDGTFSDIWQAVARAEPDRLAMATPSGHRFTYGRFAREARGLAAHFSACGLRPGDRVGIVLYNRPEFLTTLFACLALGLTPVPMNFRYRSIELAALLMDSKPRALVYAASLRNLVAEATGIARGDIHLVEVTDVWTPRAHATPWAEAIAAGGALPDRAPADGEMWIYTGGTTGQPKAVRWRVVDMFRSKLFSIYDMNGLAQPASLDEAVATALQYDHAQLVNLPLAPFMHGTAMSLAINALAVGGAVLVTSSLRFDADAAVRLALQDRATQIVVAGDAVAMPFADAAERMGVTLPLVRAIVSSGMRFSTATKRRLHRLGDLTIQDIIASSEGGGFAVTVTTGVDDLPGRARLYPDAVVLDENGRPVDDRVGARGMLARSGTIPIGYFRDEEKTAAAFPVIEGVRYVMPGDWVVVEDDRHVEFLGRGSAVINSGGEKVYPDEVEEALLAHPAVRDAVVVGVPDERFGEIVAAAVVLGETDSATGDDLAAWVGGRLAAYKKPRAVVFRTGIARGVTGKIDLARLRAELMDELNERAATSP</sequence>
<evidence type="ECO:0000259" key="3">
    <source>
        <dbReference type="Pfam" id="PF00501"/>
    </source>
</evidence>
<feature type="domain" description="AMP-dependent synthetase/ligase" evidence="3">
    <location>
        <begin position="11"/>
        <end position="372"/>
    </location>
</feature>
<keyword evidence="2" id="KW-0436">Ligase</keyword>
<dbReference type="InterPro" id="IPR045851">
    <property type="entry name" value="AMP-bd_C_sf"/>
</dbReference>
<dbReference type="InterPro" id="IPR000873">
    <property type="entry name" value="AMP-dep_synth/lig_dom"/>
</dbReference>
<evidence type="ECO:0000256" key="1">
    <source>
        <dbReference type="ARBA" id="ARBA00006432"/>
    </source>
</evidence>
<dbReference type="InterPro" id="IPR025110">
    <property type="entry name" value="AMP-bd_C"/>
</dbReference>
<dbReference type="EMBL" id="BAABAF010000005">
    <property type="protein sequence ID" value="GAA3763768.1"/>
    <property type="molecule type" value="Genomic_DNA"/>
</dbReference>
<evidence type="ECO:0000256" key="2">
    <source>
        <dbReference type="ARBA" id="ARBA00022598"/>
    </source>
</evidence>
<gene>
    <name evidence="5" type="ORF">GCM10022240_15190</name>
</gene>
<protein>
    <submittedName>
        <fullName evidence="5">Acyl-CoA synthetase</fullName>
    </submittedName>
</protein>
<dbReference type="Gene3D" id="3.30.300.30">
    <property type="match status" value="1"/>
</dbReference>
<organism evidence="5 6">
    <name type="scientific">Microbacterium kribbense</name>
    <dbReference type="NCBI Taxonomy" id="433645"/>
    <lineage>
        <taxon>Bacteria</taxon>
        <taxon>Bacillati</taxon>
        <taxon>Actinomycetota</taxon>
        <taxon>Actinomycetes</taxon>
        <taxon>Micrococcales</taxon>
        <taxon>Microbacteriaceae</taxon>
        <taxon>Microbacterium</taxon>
    </lineage>
</organism>
<name>A0ABP7GL17_9MICO</name>
<feature type="domain" description="AMP-binding enzyme C-terminal" evidence="4">
    <location>
        <begin position="442"/>
        <end position="517"/>
    </location>
</feature>
<dbReference type="Proteomes" id="UP001500540">
    <property type="component" value="Unassembled WGS sequence"/>
</dbReference>
<comment type="similarity">
    <text evidence="1">Belongs to the ATP-dependent AMP-binding enzyme family.</text>
</comment>
<accession>A0ABP7GL17</accession>
<dbReference type="PANTHER" id="PTHR43201:SF5">
    <property type="entry name" value="MEDIUM-CHAIN ACYL-COA LIGASE ACSF2, MITOCHONDRIAL"/>
    <property type="match status" value="1"/>
</dbReference>
<proteinExistence type="inferred from homology"/>
<reference evidence="6" key="1">
    <citation type="journal article" date="2019" name="Int. J. Syst. Evol. Microbiol.">
        <title>The Global Catalogue of Microorganisms (GCM) 10K type strain sequencing project: providing services to taxonomists for standard genome sequencing and annotation.</title>
        <authorList>
            <consortium name="The Broad Institute Genomics Platform"/>
            <consortium name="The Broad Institute Genome Sequencing Center for Infectious Disease"/>
            <person name="Wu L."/>
            <person name="Ma J."/>
        </authorList>
    </citation>
    <scope>NUCLEOTIDE SEQUENCE [LARGE SCALE GENOMIC DNA]</scope>
    <source>
        <strain evidence="6">JCM 16950</strain>
    </source>
</reference>
<comment type="caution">
    <text evidence="5">The sequence shown here is derived from an EMBL/GenBank/DDBJ whole genome shotgun (WGS) entry which is preliminary data.</text>
</comment>
<dbReference type="InterPro" id="IPR042099">
    <property type="entry name" value="ANL_N_sf"/>
</dbReference>
<evidence type="ECO:0000313" key="6">
    <source>
        <dbReference type="Proteomes" id="UP001500540"/>
    </source>
</evidence>
<evidence type="ECO:0000313" key="5">
    <source>
        <dbReference type="EMBL" id="GAA3763768.1"/>
    </source>
</evidence>
<evidence type="ECO:0000259" key="4">
    <source>
        <dbReference type="Pfam" id="PF13193"/>
    </source>
</evidence>
<dbReference type="PANTHER" id="PTHR43201">
    <property type="entry name" value="ACYL-COA SYNTHETASE"/>
    <property type="match status" value="1"/>
</dbReference>